<dbReference type="OrthoDB" id="5486659at2"/>
<dbReference type="Gene3D" id="1.25.40.10">
    <property type="entry name" value="Tetratricopeptide repeat domain"/>
    <property type="match status" value="1"/>
</dbReference>
<evidence type="ECO:0000313" key="3">
    <source>
        <dbReference type="Proteomes" id="UP000240904"/>
    </source>
</evidence>
<name>A0A2T3N074_9GAMM</name>
<dbReference type="Proteomes" id="UP000240904">
    <property type="component" value="Unassembled WGS sequence"/>
</dbReference>
<dbReference type="InterPro" id="IPR011990">
    <property type="entry name" value="TPR-like_helical_dom_sf"/>
</dbReference>
<dbReference type="AlphaFoldDB" id="A0A2T3N074"/>
<dbReference type="EMBL" id="PYMC01000004">
    <property type="protein sequence ID" value="PSW05664.1"/>
    <property type="molecule type" value="Genomic_DNA"/>
</dbReference>
<evidence type="ECO:0000313" key="2">
    <source>
        <dbReference type="EMBL" id="PSW05664.1"/>
    </source>
</evidence>
<feature type="repeat" description="TPR" evidence="1">
    <location>
        <begin position="9"/>
        <end position="42"/>
    </location>
</feature>
<keyword evidence="3" id="KW-1185">Reference proteome</keyword>
<reference evidence="2 3" key="1">
    <citation type="submission" date="2018-03" db="EMBL/GenBank/DDBJ databases">
        <title>Whole genome sequencing of Histamine producing bacteria.</title>
        <authorList>
            <person name="Butler K."/>
        </authorList>
    </citation>
    <scope>NUCLEOTIDE SEQUENCE [LARGE SCALE GENOMIC DNA]</scope>
    <source>
        <strain evidence="2 3">DSM 16190</strain>
    </source>
</reference>
<proteinExistence type="predicted"/>
<dbReference type="RefSeq" id="WP_107282816.1">
    <property type="nucleotide sequence ID" value="NZ_PYMC01000004.1"/>
</dbReference>
<protein>
    <submittedName>
        <fullName evidence="2">Uncharacterized protein</fullName>
    </submittedName>
</protein>
<sequence length="550" mass="63786">MNTANKMKLSKLINKAEQYYSNQNYQRELETWQKVLKIEPYNPCWKHNIALSLSMLERYEESAIIFEELIVTNPELSRVHNNYAYTLSKMGAESQTIFPLQLVALATSSDGSEFLRHFHNVAITASFSLEFTDDSDLSSDFILDELKEKAHEICDRSFKPPEDPDVYKAKINESISGYRDIISYRNNLISKNWGKARSDIKSAHKKLSSQSIHPALNIINLIVKPNFEVITITFKILELFASGKSINEDDLKSDIKKIEAKNSFLESQESFSHHRYLSDTTYRFIITLSETILFLSNSDCTSSLDELYEKIGTYDSYQNTIQSFYLNDEYVDIIKVCKEQLALLENVIESSLVEDNIQSEKKRSLRNILLFINGKSFSSKFIDKLISSEVVGVNINREISAFTKLIDFKHFIERQCAKDIYANGKPHEYIGRALLQSHLTSRSYREVQTRGGYTDILTFEGGHRYLYEVKIWRGLKYHQQGIREIEEYIRGEDDDGLLKEVFYVIFDPTKNRMAEKEAKKTLFKHKIRKTNITVNIVTININLEQPSRIK</sequence>
<evidence type="ECO:0000256" key="1">
    <source>
        <dbReference type="PROSITE-ProRule" id="PRU00339"/>
    </source>
</evidence>
<accession>A0A2T3N074</accession>
<organism evidence="2 3">
    <name type="scientific">Photobacterium lipolyticum</name>
    <dbReference type="NCBI Taxonomy" id="266810"/>
    <lineage>
        <taxon>Bacteria</taxon>
        <taxon>Pseudomonadati</taxon>
        <taxon>Pseudomonadota</taxon>
        <taxon>Gammaproteobacteria</taxon>
        <taxon>Vibrionales</taxon>
        <taxon>Vibrionaceae</taxon>
        <taxon>Photobacterium</taxon>
    </lineage>
</organism>
<dbReference type="SUPFAM" id="SSF48452">
    <property type="entry name" value="TPR-like"/>
    <property type="match status" value="1"/>
</dbReference>
<gene>
    <name evidence="2" type="ORF">C9I89_07905</name>
</gene>
<keyword evidence="1" id="KW-0802">TPR repeat</keyword>
<comment type="caution">
    <text evidence="2">The sequence shown here is derived from an EMBL/GenBank/DDBJ whole genome shotgun (WGS) entry which is preliminary data.</text>
</comment>
<dbReference type="PROSITE" id="PS50005">
    <property type="entry name" value="TPR"/>
    <property type="match status" value="1"/>
</dbReference>
<dbReference type="InterPro" id="IPR019734">
    <property type="entry name" value="TPR_rpt"/>
</dbReference>